<dbReference type="InterPro" id="IPR035925">
    <property type="entry name" value="BSD_dom_sf"/>
</dbReference>
<comment type="caution">
    <text evidence="3">The sequence shown here is derived from an EMBL/GenBank/DDBJ whole genome shotgun (WGS) entry which is preliminary data.</text>
</comment>
<name>A0ABR4Q052_9CEST</name>
<dbReference type="SMART" id="SM00751">
    <property type="entry name" value="BSD"/>
    <property type="match status" value="1"/>
</dbReference>
<dbReference type="SUPFAM" id="SSF140383">
    <property type="entry name" value="BSD domain-like"/>
    <property type="match status" value="1"/>
</dbReference>
<protein>
    <submittedName>
        <fullName evidence="3">Synapse-associated protein 1</fullName>
    </submittedName>
</protein>
<evidence type="ECO:0000256" key="1">
    <source>
        <dbReference type="SAM" id="MobiDB-lite"/>
    </source>
</evidence>
<sequence length="351" mass="38716">MQFDIMLSSLRSYLSARVFAEATELQSSNELNTTSRNLDHEVENVHPSDSDDKFVVGFKEIMALARESSAKLADGLKNTAMQISEKITSSAPFVEFDQIQSDFLSAVNKEAPKIDTALSSPDFFLLVSSDGNFCDEKDRIRQQRVRELVLRLSLEEQNFLRPPPHGSCFQWNLDLAKQYTPIATALLQADPNLAALRFRLVPRRVKEDDFWRNYFYRVSLIRQSEGLPGGIIPSTSRTVAANESQDEPVTVAENEAGAKSVVRSPDQPAKVKTEGGSQNTENGSAAPEEGDAKHNLPSPVSSPVALSLSSDLSVDVIEAELMLEGSDLENSIAIDDNLEREILAELNDLGE</sequence>
<evidence type="ECO:0000313" key="3">
    <source>
        <dbReference type="EMBL" id="KAL5103019.1"/>
    </source>
</evidence>
<dbReference type="InterPro" id="IPR005607">
    <property type="entry name" value="BSD_dom"/>
</dbReference>
<dbReference type="Proteomes" id="UP001651158">
    <property type="component" value="Unassembled WGS sequence"/>
</dbReference>
<gene>
    <name evidence="3" type="ORF">TcWFU_000102</name>
</gene>
<dbReference type="Gene3D" id="1.10.3970.10">
    <property type="entry name" value="BSD domain"/>
    <property type="match status" value="1"/>
</dbReference>
<dbReference type="InterPro" id="IPR051494">
    <property type="entry name" value="BSD_domain-containing"/>
</dbReference>
<dbReference type="EMBL" id="JAKROA010000021">
    <property type="protein sequence ID" value="KAL5103019.1"/>
    <property type="molecule type" value="Genomic_DNA"/>
</dbReference>
<dbReference type="Pfam" id="PF03909">
    <property type="entry name" value="BSD"/>
    <property type="match status" value="1"/>
</dbReference>
<dbReference type="PANTHER" id="PTHR16019">
    <property type="entry name" value="SYNAPSE-ASSOCIATED PROTEIN"/>
    <property type="match status" value="1"/>
</dbReference>
<feature type="region of interest" description="Disordered" evidence="1">
    <location>
        <begin position="238"/>
        <end position="304"/>
    </location>
</feature>
<accession>A0ABR4Q052</accession>
<keyword evidence="4" id="KW-1185">Reference proteome</keyword>
<feature type="domain" description="BSD" evidence="2">
    <location>
        <begin position="172"/>
        <end position="222"/>
    </location>
</feature>
<dbReference type="PANTHER" id="PTHR16019:SF6">
    <property type="entry name" value="SYNAPSE-ASSOCIATED PROTEIN 1"/>
    <property type="match status" value="1"/>
</dbReference>
<evidence type="ECO:0000259" key="2">
    <source>
        <dbReference type="PROSITE" id="PS50858"/>
    </source>
</evidence>
<reference evidence="3 4" key="1">
    <citation type="journal article" date="2022" name="Front. Cell. Infect. Microbiol.">
        <title>The Genomes of Two Strains of Taenia crassiceps the Animal Model for the Study of Human Cysticercosis.</title>
        <authorList>
            <person name="Bobes R.J."/>
            <person name="Estrada K."/>
            <person name="Rios-Valencia D.G."/>
            <person name="Calderon-Gallegos A."/>
            <person name="de la Torre P."/>
            <person name="Carrero J.C."/>
            <person name="Sanchez-Flores A."/>
            <person name="Laclette J.P."/>
        </authorList>
    </citation>
    <scope>NUCLEOTIDE SEQUENCE [LARGE SCALE GENOMIC DNA]</scope>
    <source>
        <strain evidence="3">WFUcys</strain>
    </source>
</reference>
<proteinExistence type="predicted"/>
<evidence type="ECO:0000313" key="4">
    <source>
        <dbReference type="Proteomes" id="UP001651158"/>
    </source>
</evidence>
<dbReference type="PROSITE" id="PS50858">
    <property type="entry name" value="BSD"/>
    <property type="match status" value="1"/>
</dbReference>
<organism evidence="3 4">
    <name type="scientific">Taenia crassiceps</name>
    <dbReference type="NCBI Taxonomy" id="6207"/>
    <lineage>
        <taxon>Eukaryota</taxon>
        <taxon>Metazoa</taxon>
        <taxon>Spiralia</taxon>
        <taxon>Lophotrochozoa</taxon>
        <taxon>Platyhelminthes</taxon>
        <taxon>Cestoda</taxon>
        <taxon>Eucestoda</taxon>
        <taxon>Cyclophyllidea</taxon>
        <taxon>Taeniidae</taxon>
        <taxon>Taenia</taxon>
    </lineage>
</organism>